<accession>A0AC35EV71</accession>
<dbReference type="Proteomes" id="UP000887580">
    <property type="component" value="Unplaced"/>
</dbReference>
<organism evidence="1 2">
    <name type="scientific">Panagrolaimus sp. PS1159</name>
    <dbReference type="NCBI Taxonomy" id="55785"/>
    <lineage>
        <taxon>Eukaryota</taxon>
        <taxon>Metazoa</taxon>
        <taxon>Ecdysozoa</taxon>
        <taxon>Nematoda</taxon>
        <taxon>Chromadorea</taxon>
        <taxon>Rhabditida</taxon>
        <taxon>Tylenchina</taxon>
        <taxon>Panagrolaimomorpha</taxon>
        <taxon>Panagrolaimoidea</taxon>
        <taxon>Panagrolaimidae</taxon>
        <taxon>Panagrolaimus</taxon>
    </lineage>
</organism>
<dbReference type="WBParaSite" id="PS1159_v2.g10337.t1">
    <property type="protein sequence ID" value="PS1159_v2.g10337.t1"/>
    <property type="gene ID" value="PS1159_v2.g10337"/>
</dbReference>
<evidence type="ECO:0000313" key="1">
    <source>
        <dbReference type="Proteomes" id="UP000887580"/>
    </source>
</evidence>
<sequence>MSLLNFQNIFISLILLFFLFPGIKLQYDELQNNLLGKRRIAIIGAGVIGISTALAIHEEEGMDVEITIFSDLPFEKTTSWGPAGLHRIDNGMYRKWGNLTFQRYSNLFRDIGGTTGIQKLSGNILSEDIEKLRLQERNYGDIVYDFHFLSPRELLQFNSERTNLSGIHFTAFTTEGRKYVPWMTERLKGLGVHFIQRHVLNVLELINEGFDVVVNCAGIRGGEVADDGDSVNVYPIRGVLFQVDAPWQKQFLYEDFTTFTIPTIESVYMGTVKEINGMSTQVSPEEREAVRQKYIKLQPAFKNVSIISEWVGFRPTRDPIRLEAIPFNNDLIIHNYGHGGNGFTLSWGCALEVVELIKNHFN</sequence>
<reference evidence="2" key="1">
    <citation type="submission" date="2022-11" db="UniProtKB">
        <authorList>
            <consortium name="WormBaseParasite"/>
        </authorList>
    </citation>
    <scope>IDENTIFICATION</scope>
</reference>
<evidence type="ECO:0000313" key="2">
    <source>
        <dbReference type="WBParaSite" id="PS1159_v2.g10337.t1"/>
    </source>
</evidence>
<protein>
    <submittedName>
        <fullName evidence="2">FAD dependent oxidoreductase domain-containing protein</fullName>
    </submittedName>
</protein>
<proteinExistence type="predicted"/>
<name>A0AC35EV71_9BILA</name>